<keyword evidence="2 7" id="KW-0819">tRNA processing</keyword>
<accession>A0ABN1F5Y2</accession>
<comment type="function">
    <text evidence="1 7">RNaseP catalyzes the removal of the 5'-leader sequence from pre-tRNA to produce the mature 5'-terminus. It can also cleave other RNA substrates such as 4.5S RNA. The protein component plays an auxiliary but essential role in vivo by binding to the 5'-leader sequence and broadening the substrate specificity of the ribozyme.</text>
</comment>
<evidence type="ECO:0000256" key="4">
    <source>
        <dbReference type="ARBA" id="ARBA00022759"/>
    </source>
</evidence>
<evidence type="ECO:0000256" key="2">
    <source>
        <dbReference type="ARBA" id="ARBA00022694"/>
    </source>
</evidence>
<evidence type="ECO:0000256" key="7">
    <source>
        <dbReference type="HAMAP-Rule" id="MF_00227"/>
    </source>
</evidence>
<comment type="caution">
    <text evidence="9">The sequence shown here is derived from an EMBL/GenBank/DDBJ whole genome shotgun (WGS) entry which is preliminary data.</text>
</comment>
<dbReference type="PANTHER" id="PTHR33992:SF1">
    <property type="entry name" value="RIBONUCLEASE P PROTEIN COMPONENT"/>
    <property type="match status" value="1"/>
</dbReference>
<keyword evidence="4 7" id="KW-0255">Endonuclease</keyword>
<dbReference type="PROSITE" id="PS00648">
    <property type="entry name" value="RIBONUCLEASE_P"/>
    <property type="match status" value="1"/>
</dbReference>
<evidence type="ECO:0000256" key="1">
    <source>
        <dbReference type="ARBA" id="ARBA00002663"/>
    </source>
</evidence>
<evidence type="ECO:0000313" key="9">
    <source>
        <dbReference type="EMBL" id="GAA0582625.1"/>
    </source>
</evidence>
<dbReference type="HAMAP" id="MF_00227">
    <property type="entry name" value="RNase_P"/>
    <property type="match status" value="1"/>
</dbReference>
<dbReference type="InterPro" id="IPR020539">
    <property type="entry name" value="RNase_P_CS"/>
</dbReference>
<evidence type="ECO:0000256" key="5">
    <source>
        <dbReference type="ARBA" id="ARBA00022801"/>
    </source>
</evidence>
<dbReference type="Gene3D" id="3.30.230.10">
    <property type="match status" value="1"/>
</dbReference>
<protein>
    <recommendedName>
        <fullName evidence="7 8">Ribonuclease P protein component</fullName>
        <shortName evidence="7">RNase P protein</shortName>
        <shortName evidence="7">RNaseP protein</shortName>
        <ecNumber evidence="7 8">3.1.26.5</ecNumber>
    </recommendedName>
    <alternativeName>
        <fullName evidence="7">Protein C5</fullName>
    </alternativeName>
</protein>
<keyword evidence="10" id="KW-1185">Reference proteome</keyword>
<proteinExistence type="inferred from homology"/>
<dbReference type="EMBL" id="BAAADD010000009">
    <property type="protein sequence ID" value="GAA0582625.1"/>
    <property type="molecule type" value="Genomic_DNA"/>
</dbReference>
<dbReference type="Pfam" id="PF00825">
    <property type="entry name" value="Ribonuclease_P"/>
    <property type="match status" value="1"/>
</dbReference>
<dbReference type="InterPro" id="IPR014721">
    <property type="entry name" value="Ribsml_uS5_D2-typ_fold_subgr"/>
</dbReference>
<evidence type="ECO:0000256" key="6">
    <source>
        <dbReference type="ARBA" id="ARBA00022884"/>
    </source>
</evidence>
<comment type="catalytic activity">
    <reaction evidence="7">
        <text>Endonucleolytic cleavage of RNA, removing 5'-extranucleotides from tRNA precursor.</text>
        <dbReference type="EC" id="3.1.26.5"/>
    </reaction>
</comment>
<gene>
    <name evidence="7 9" type="primary">rnpA</name>
    <name evidence="9" type="ORF">GCM10008942_34450</name>
</gene>
<evidence type="ECO:0000313" key="10">
    <source>
        <dbReference type="Proteomes" id="UP001499951"/>
    </source>
</evidence>
<dbReference type="EC" id="3.1.26.5" evidence="7 8"/>
<reference evidence="9 10" key="1">
    <citation type="journal article" date="2019" name="Int. J. Syst. Evol. Microbiol.">
        <title>The Global Catalogue of Microorganisms (GCM) 10K type strain sequencing project: providing services to taxonomists for standard genome sequencing and annotation.</title>
        <authorList>
            <consortium name="The Broad Institute Genomics Platform"/>
            <consortium name="The Broad Institute Genome Sequencing Center for Infectious Disease"/>
            <person name="Wu L."/>
            <person name="Ma J."/>
        </authorList>
    </citation>
    <scope>NUCLEOTIDE SEQUENCE [LARGE SCALE GENOMIC DNA]</scope>
    <source>
        <strain evidence="9 10">JCM 15089</strain>
    </source>
</reference>
<sequence length="132" mass="14463">MGKLLADRLKKRADFLRAQKGIRRSAAGLTLEICPTPEPSGRDGRFRLGFTASRKVGGAVERNRAKRRLRAVAAAILPAEARERTDYVLIARPATLTRPFPELMKDLAQTLAAAHLRLAPPDRGPENRDGVG</sequence>
<dbReference type="Proteomes" id="UP001499951">
    <property type="component" value="Unassembled WGS sequence"/>
</dbReference>
<evidence type="ECO:0000256" key="3">
    <source>
        <dbReference type="ARBA" id="ARBA00022722"/>
    </source>
</evidence>
<organism evidence="9 10">
    <name type="scientific">Rhizomicrobium electricum</name>
    <dbReference type="NCBI Taxonomy" id="480070"/>
    <lineage>
        <taxon>Bacteria</taxon>
        <taxon>Pseudomonadati</taxon>
        <taxon>Pseudomonadota</taxon>
        <taxon>Alphaproteobacteria</taxon>
        <taxon>Micropepsales</taxon>
        <taxon>Micropepsaceae</taxon>
        <taxon>Rhizomicrobium</taxon>
    </lineage>
</organism>
<dbReference type="RefSeq" id="WP_166935363.1">
    <property type="nucleotide sequence ID" value="NZ_BAAADD010000009.1"/>
</dbReference>
<dbReference type="NCBIfam" id="TIGR00188">
    <property type="entry name" value="rnpA"/>
    <property type="match status" value="1"/>
</dbReference>
<keyword evidence="3 7" id="KW-0540">Nuclease</keyword>
<name>A0ABN1F5Y2_9PROT</name>
<dbReference type="InterPro" id="IPR000100">
    <property type="entry name" value="RNase_P"/>
</dbReference>
<keyword evidence="5 7" id="KW-0378">Hydrolase</keyword>
<dbReference type="SUPFAM" id="SSF54211">
    <property type="entry name" value="Ribosomal protein S5 domain 2-like"/>
    <property type="match status" value="1"/>
</dbReference>
<keyword evidence="6 7" id="KW-0694">RNA-binding</keyword>
<dbReference type="PANTHER" id="PTHR33992">
    <property type="entry name" value="RIBONUCLEASE P PROTEIN COMPONENT"/>
    <property type="match status" value="1"/>
</dbReference>
<evidence type="ECO:0000256" key="8">
    <source>
        <dbReference type="NCBIfam" id="TIGR00188"/>
    </source>
</evidence>
<comment type="similarity">
    <text evidence="7">Belongs to the RnpA family.</text>
</comment>
<dbReference type="InterPro" id="IPR020568">
    <property type="entry name" value="Ribosomal_Su5_D2-typ_SF"/>
</dbReference>
<comment type="subunit">
    <text evidence="7">Consists of a catalytic RNA component (M1 or rnpB) and a protein subunit.</text>
</comment>